<organism evidence="6">
    <name type="scientific">Veillonella ratti</name>
    <dbReference type="NCBI Taxonomy" id="103892"/>
    <lineage>
        <taxon>Bacteria</taxon>
        <taxon>Bacillati</taxon>
        <taxon>Bacillota</taxon>
        <taxon>Negativicutes</taxon>
        <taxon>Veillonellales</taxon>
        <taxon>Veillonellaceae</taxon>
        <taxon>Veillonella</taxon>
    </lineage>
</organism>
<dbReference type="Pfam" id="PF01784">
    <property type="entry name" value="DUF34_NIF3"/>
    <property type="match status" value="1"/>
</dbReference>
<dbReference type="FunFam" id="3.30.70.120:FF:000006">
    <property type="entry name" value="GTP cyclohydrolase 1 type 2 homolog"/>
    <property type="match status" value="1"/>
</dbReference>
<sequence>MATVQDIAKIVEKLAPKHLKEDWDNVGLLVGERNMEVKGVLTTLDVTPEVVAEAEAKGCNLIVSHHPVIFKGMKQITDESALGRLVIELISKKIAVYSAHTNLDIAPGGLNDLAAAQIGLGNVKGLETVHEQGFCKIITFVPATHRDAVMQAMGDAGAGQIGNYSHCAFYTEGTGTFKPLDGANPYIGEVGEATTVQENRLEAIVPQILVSAVIEALKAAHPYEVPAYEVHQLVTPSEEATIGRIGELADTLDTEGFIELIKACFPRGRARFGGAKVDAITKVALCTGSGAEFIKVAAKMGAQAYVTGDVKYHDMQLAKELGILVADVGHFGTEIGAAALLAAHIGIQLQEQKMTDVPVVISDVHEDFFFA</sequence>
<keyword evidence="6" id="KW-0378">Hydrolase</keyword>
<evidence type="ECO:0000313" key="6">
    <source>
        <dbReference type="EMBL" id="VYU02442.1"/>
    </source>
</evidence>
<evidence type="ECO:0000256" key="4">
    <source>
        <dbReference type="PIRNR" id="PIRNR037489"/>
    </source>
</evidence>
<dbReference type="NCBIfam" id="TIGR00486">
    <property type="entry name" value="YbgI_SA1388"/>
    <property type="match status" value="1"/>
</dbReference>
<reference evidence="6" key="1">
    <citation type="submission" date="2019-11" db="EMBL/GenBank/DDBJ databases">
        <authorList>
            <person name="Feng L."/>
        </authorList>
    </citation>
    <scope>NUCLEOTIDE SEQUENCE</scope>
    <source>
        <strain evidence="6">VrattiLFYP33</strain>
    </source>
</reference>
<dbReference type="Gene3D" id="3.30.70.120">
    <property type="match status" value="1"/>
</dbReference>
<dbReference type="PANTHER" id="PTHR13799:SF14">
    <property type="entry name" value="GTP CYCLOHYDROLASE 1 TYPE 2 HOMOLOG"/>
    <property type="match status" value="1"/>
</dbReference>
<feature type="binding site" evidence="5">
    <location>
        <position position="334"/>
    </location>
    <ligand>
        <name>a divalent metal cation</name>
        <dbReference type="ChEBI" id="CHEBI:60240"/>
        <label>1</label>
    </ligand>
</feature>
<dbReference type="InterPro" id="IPR036069">
    <property type="entry name" value="DUF34/NIF3_sf"/>
</dbReference>
<dbReference type="InterPro" id="IPR015867">
    <property type="entry name" value="N-reg_PII/ATP_PRibTrfase_C"/>
</dbReference>
<dbReference type="RefSeq" id="WP_021841645.1">
    <property type="nucleotide sequence ID" value="NZ_CACRUX010000044.1"/>
</dbReference>
<protein>
    <recommendedName>
        <fullName evidence="2 4">GTP cyclohydrolase 1 type 2 homolog</fullName>
    </recommendedName>
</protein>
<gene>
    <name evidence="6" type="ORF">VRLFYP33_01051</name>
</gene>
<evidence type="ECO:0000256" key="5">
    <source>
        <dbReference type="PIRSR" id="PIRSR602678-1"/>
    </source>
</evidence>
<keyword evidence="3 4" id="KW-0479">Metal-binding</keyword>
<proteinExistence type="inferred from homology"/>
<evidence type="ECO:0000256" key="2">
    <source>
        <dbReference type="ARBA" id="ARBA00022112"/>
    </source>
</evidence>
<dbReference type="GO" id="GO:0046872">
    <property type="term" value="F:metal ion binding"/>
    <property type="evidence" value="ECO:0007669"/>
    <property type="project" value="UniProtKB-UniRule"/>
</dbReference>
<accession>A0A6N3BEV1</accession>
<dbReference type="AlphaFoldDB" id="A0A6N3BEV1"/>
<name>A0A6N3BEV1_9FIRM</name>
<dbReference type="GO" id="GO:0005737">
    <property type="term" value="C:cytoplasm"/>
    <property type="evidence" value="ECO:0007669"/>
    <property type="project" value="TreeGrafter"/>
</dbReference>
<dbReference type="SUPFAM" id="SSF102705">
    <property type="entry name" value="NIF3 (NGG1p interacting factor 3)-like"/>
    <property type="match status" value="1"/>
</dbReference>
<feature type="binding site" evidence="5">
    <location>
        <position position="65"/>
    </location>
    <ligand>
        <name>a divalent metal cation</name>
        <dbReference type="ChEBI" id="CHEBI:60240"/>
        <label>1</label>
    </ligand>
</feature>
<dbReference type="GO" id="GO:0016787">
    <property type="term" value="F:hydrolase activity"/>
    <property type="evidence" value="ECO:0007669"/>
    <property type="project" value="UniProtKB-KW"/>
</dbReference>
<dbReference type="FunFam" id="3.40.1390.30:FF:000001">
    <property type="entry name" value="GTP cyclohydrolase 1 type 2"/>
    <property type="match status" value="1"/>
</dbReference>
<dbReference type="InterPro" id="IPR002678">
    <property type="entry name" value="DUF34/NIF3"/>
</dbReference>
<dbReference type="Gene3D" id="3.40.1390.30">
    <property type="entry name" value="NIF3 (NGG1p interacting factor 3)-like"/>
    <property type="match status" value="1"/>
</dbReference>
<feature type="binding site" evidence="5">
    <location>
        <position position="66"/>
    </location>
    <ligand>
        <name>a divalent metal cation</name>
        <dbReference type="ChEBI" id="CHEBI:60240"/>
        <label>1</label>
    </ligand>
</feature>
<dbReference type="EMBL" id="CACRUX010000044">
    <property type="protein sequence ID" value="VYU02442.1"/>
    <property type="molecule type" value="Genomic_DNA"/>
</dbReference>
<evidence type="ECO:0000256" key="1">
    <source>
        <dbReference type="ARBA" id="ARBA00006964"/>
    </source>
</evidence>
<dbReference type="PANTHER" id="PTHR13799">
    <property type="entry name" value="NGG1 INTERACTING FACTOR 3"/>
    <property type="match status" value="1"/>
</dbReference>
<evidence type="ECO:0000256" key="3">
    <source>
        <dbReference type="ARBA" id="ARBA00022723"/>
    </source>
</evidence>
<feature type="binding site" evidence="5">
    <location>
        <position position="104"/>
    </location>
    <ligand>
        <name>a divalent metal cation</name>
        <dbReference type="ChEBI" id="CHEBI:60240"/>
        <label>1</label>
    </ligand>
</feature>
<dbReference type="PIRSF" id="PIRSF037489">
    <property type="entry name" value="UCP037489_NIF3_YqfO"/>
    <property type="match status" value="1"/>
</dbReference>
<comment type="similarity">
    <text evidence="1 4">Belongs to the GTP cyclohydrolase I type 2/NIF3 family.</text>
</comment>
<feature type="binding site" evidence="5">
    <location>
        <position position="330"/>
    </location>
    <ligand>
        <name>a divalent metal cation</name>
        <dbReference type="ChEBI" id="CHEBI:60240"/>
        <label>1</label>
    </ligand>
</feature>
<dbReference type="InterPro" id="IPR017221">
    <property type="entry name" value="DUF34/NIF3_bac"/>
</dbReference>